<accession>A0A3A8HV66</accession>
<protein>
    <submittedName>
        <fullName evidence="2">Uncharacterized protein</fullName>
    </submittedName>
</protein>
<keyword evidence="3" id="KW-1185">Reference proteome</keyword>
<dbReference type="RefSeq" id="WP_120527510.1">
    <property type="nucleotide sequence ID" value="NZ_JABFJV010000009.1"/>
</dbReference>
<proteinExistence type="predicted"/>
<comment type="caution">
    <text evidence="2">The sequence shown here is derived from an EMBL/GenBank/DDBJ whole genome shotgun (WGS) entry which is preliminary data.</text>
</comment>
<dbReference type="Proteomes" id="UP000563426">
    <property type="component" value="Unassembled WGS sequence"/>
</dbReference>
<dbReference type="EMBL" id="JABFJV010000009">
    <property type="protein sequence ID" value="NOK32144.1"/>
    <property type="molecule type" value="Genomic_DNA"/>
</dbReference>
<sequence>MNLVSLRSFRLGSALALGLASFVFSSSALAATSSACTGGGFTVTLPNGQVLSGDRGTKLKPSQIASHGLLKVKGRYVEFDVDASTFAVYHYTLTGAANALDMTGGVRTELFTRKEPNLGTRTLDAGDLDIDLTTGSLELRRRGGNLRMKIQAKDCAQGGIFQMEPEDESGAATVITHTLATPAIYYFVNPYTGKVNFGNSAILRGKDSPQVATRISQTDTETVWSVASGGRMGGVLGEDAVEASGGATACTQDCQAQNRINGSLPVTDPAWND</sequence>
<evidence type="ECO:0000313" key="2">
    <source>
        <dbReference type="EMBL" id="NOK32144.1"/>
    </source>
</evidence>
<reference evidence="2 3" key="1">
    <citation type="submission" date="2020-05" db="EMBL/GenBank/DDBJ databases">
        <authorList>
            <person name="Whitworth D."/>
        </authorList>
    </citation>
    <scope>NUCLEOTIDE SEQUENCE [LARGE SCALE GENOMIC DNA]</scope>
    <source>
        <strain evidence="2 3">AB043B</strain>
    </source>
</reference>
<keyword evidence="1" id="KW-0732">Signal</keyword>
<evidence type="ECO:0000256" key="1">
    <source>
        <dbReference type="SAM" id="SignalP"/>
    </source>
</evidence>
<feature type="chain" id="PRO_5044075972" evidence="1">
    <location>
        <begin position="31"/>
        <end position="273"/>
    </location>
</feature>
<name>A0A3A8HV66_9BACT</name>
<feature type="signal peptide" evidence="1">
    <location>
        <begin position="1"/>
        <end position="30"/>
    </location>
</feature>
<gene>
    <name evidence="2" type="ORF">HMI49_02845</name>
</gene>
<dbReference type="OrthoDB" id="3774129at2"/>
<dbReference type="AlphaFoldDB" id="A0A3A8HV66"/>
<evidence type="ECO:0000313" key="3">
    <source>
        <dbReference type="Proteomes" id="UP000563426"/>
    </source>
</evidence>
<organism evidence="2 3">
    <name type="scientific">Corallococcus exercitus</name>
    <dbReference type="NCBI Taxonomy" id="2316736"/>
    <lineage>
        <taxon>Bacteria</taxon>
        <taxon>Pseudomonadati</taxon>
        <taxon>Myxococcota</taxon>
        <taxon>Myxococcia</taxon>
        <taxon>Myxococcales</taxon>
        <taxon>Cystobacterineae</taxon>
        <taxon>Myxococcaceae</taxon>
        <taxon>Corallococcus</taxon>
    </lineage>
</organism>